<reference evidence="3" key="1">
    <citation type="submission" date="2024-05" db="EMBL/GenBank/DDBJ databases">
        <authorList>
            <person name="Badawy S."/>
            <person name="Skurnik M."/>
        </authorList>
    </citation>
    <scope>NUCLEOTIDE SEQUENCE</scope>
</reference>
<protein>
    <submittedName>
        <fullName evidence="3">Toxic anion resistance protein</fullName>
    </submittedName>
</protein>
<dbReference type="EMBL" id="PP777464">
    <property type="protein sequence ID" value="XBS49513.1"/>
    <property type="molecule type" value="Genomic_DNA"/>
</dbReference>
<dbReference type="PANTHER" id="PTHR38432">
    <property type="entry name" value="TELA-LIKE PROTEIN SAOUHSC_01408"/>
    <property type="match status" value="1"/>
</dbReference>
<dbReference type="InterPro" id="IPR008863">
    <property type="entry name" value="Toxic_anion-R_TelA"/>
</dbReference>
<evidence type="ECO:0000313" key="3">
    <source>
        <dbReference type="EMBL" id="XBS49513.1"/>
    </source>
</evidence>
<dbReference type="PANTHER" id="PTHR38432:SF1">
    <property type="entry name" value="TELA-LIKE PROTEIN SAOUHSC_01408"/>
    <property type="match status" value="1"/>
</dbReference>
<accession>A0AAU7PHI6</accession>
<organism evidence="3">
    <name type="scientific">Escherichia phage fEgEco12</name>
    <dbReference type="NCBI Taxonomy" id="3158837"/>
    <lineage>
        <taxon>Viruses</taxon>
        <taxon>Duplodnaviria</taxon>
        <taxon>Heunggongvirae</taxon>
        <taxon>Uroviricota</taxon>
        <taxon>Caudoviricetes</taxon>
    </lineage>
</organism>
<evidence type="ECO:0000256" key="1">
    <source>
        <dbReference type="SAM" id="Coils"/>
    </source>
</evidence>
<proteinExistence type="predicted"/>
<name>A0AAU7PHI6_9CAUD</name>
<keyword evidence="1" id="KW-0175">Coiled coil</keyword>
<dbReference type="Pfam" id="PF05816">
    <property type="entry name" value="TelA"/>
    <property type="match status" value="1"/>
</dbReference>
<evidence type="ECO:0000256" key="2">
    <source>
        <dbReference type="SAM" id="MobiDB-lite"/>
    </source>
</evidence>
<sequence length="380" mass="42678">MSEKEINPKKATVKQAKATKTAKRTTKTAAHTIDATDIFEQQSKSLPVLKDTKGNSMALTVQNINTIGTTAGAGVGRLADEIMSKVNVTDDNTEFGKSITTILTLTRAVDIDSLQDDKSIVGWVKKLFVNAKQKVGDQYKNSKEQIDEIMNTLQVGINRQHGECAWLDTAYNENKNYLFELRDTLVELEEVTKAQDAELVAMQANPDVDSFAIQEQKMICEALSKQEDKIRRLIMMCELSGPRLMSMKKVNLNTVSKFEDLKSVVIPAWKSQLAEQLISERQRKDNELGNLIDNETNRLLEVNSKMVATNMLDAAKANNRGIVDIKTLRNVHKTMIDSIEAVLIEEKKGKEERERAKIEIAKLSHELEDTLREIAEKANK</sequence>
<feature type="coiled-coil region" evidence="1">
    <location>
        <begin position="346"/>
        <end position="380"/>
    </location>
</feature>
<feature type="region of interest" description="Disordered" evidence="2">
    <location>
        <begin position="1"/>
        <end position="26"/>
    </location>
</feature>
<feature type="compositionally biased region" description="Low complexity" evidence="2">
    <location>
        <begin position="9"/>
        <end position="19"/>
    </location>
</feature>